<organism evidence="2 3">
    <name type="scientific">Schistosoma margrebowiei</name>
    <dbReference type="NCBI Taxonomy" id="48269"/>
    <lineage>
        <taxon>Eukaryota</taxon>
        <taxon>Metazoa</taxon>
        <taxon>Spiralia</taxon>
        <taxon>Lophotrochozoa</taxon>
        <taxon>Platyhelminthes</taxon>
        <taxon>Trematoda</taxon>
        <taxon>Digenea</taxon>
        <taxon>Strigeidida</taxon>
        <taxon>Schistosomatoidea</taxon>
        <taxon>Schistosomatidae</taxon>
        <taxon>Schistosoma</taxon>
    </lineage>
</organism>
<proteinExistence type="predicted"/>
<feature type="compositionally biased region" description="Basic and acidic residues" evidence="1">
    <location>
        <begin position="58"/>
        <end position="67"/>
    </location>
</feature>
<evidence type="ECO:0000313" key="3">
    <source>
        <dbReference type="Proteomes" id="UP000277204"/>
    </source>
</evidence>
<reference evidence="2 3" key="1">
    <citation type="submission" date="2018-11" db="EMBL/GenBank/DDBJ databases">
        <authorList>
            <consortium name="Pathogen Informatics"/>
        </authorList>
    </citation>
    <scope>NUCLEOTIDE SEQUENCE [LARGE SCALE GENOMIC DNA]</scope>
    <source>
        <strain evidence="2 3">Zambia</strain>
    </source>
</reference>
<dbReference type="Proteomes" id="UP000277204">
    <property type="component" value="Unassembled WGS sequence"/>
</dbReference>
<evidence type="ECO:0000313" key="2">
    <source>
        <dbReference type="EMBL" id="VDO84399.1"/>
    </source>
</evidence>
<accession>A0A183LYY6</accession>
<sequence>MATGDQKLVHTPFVSSGSWSPCVPLFWNQGFPTHPYGLFMSTDPVRTPDTRFSSSQFREQHPRRDEAVSSGKW</sequence>
<protein>
    <submittedName>
        <fullName evidence="2">Uncharacterized protein</fullName>
    </submittedName>
</protein>
<name>A0A183LYY6_9TREM</name>
<dbReference type="EMBL" id="UZAI01004111">
    <property type="protein sequence ID" value="VDO84399.1"/>
    <property type="molecule type" value="Genomic_DNA"/>
</dbReference>
<keyword evidence="3" id="KW-1185">Reference proteome</keyword>
<feature type="region of interest" description="Disordered" evidence="1">
    <location>
        <begin position="47"/>
        <end position="73"/>
    </location>
</feature>
<gene>
    <name evidence="2" type="ORF">SMRZ_LOCUS9011</name>
</gene>
<dbReference type="AlphaFoldDB" id="A0A183LYY6"/>
<evidence type="ECO:0000256" key="1">
    <source>
        <dbReference type="SAM" id="MobiDB-lite"/>
    </source>
</evidence>